<evidence type="ECO:0000313" key="1">
    <source>
        <dbReference type="EMBL" id="QZE60173.1"/>
    </source>
</evidence>
<name>A0AAE7XU38_9CAUD</name>
<dbReference type="EMBL" id="MZ443788">
    <property type="protein sequence ID" value="QZE60173.1"/>
    <property type="molecule type" value="Genomic_DNA"/>
</dbReference>
<organism evidence="1 2">
    <name type="scientific">Erwinia phage pEa_SNUABM_35</name>
    <dbReference type="NCBI Taxonomy" id="2869557"/>
    <lineage>
        <taxon>Viruses</taxon>
        <taxon>Duplodnaviria</taxon>
        <taxon>Heunggongvirae</taxon>
        <taxon>Uroviricota</taxon>
        <taxon>Caudoviricetes</taxon>
        <taxon>Alexandravirus</taxon>
        <taxon>Alexandravirus SNUABM35</taxon>
    </lineage>
</organism>
<evidence type="ECO:0000313" key="2">
    <source>
        <dbReference type="Proteomes" id="UP000827806"/>
    </source>
</evidence>
<protein>
    <submittedName>
        <fullName evidence="1">Uncharacterized protein</fullName>
    </submittedName>
</protein>
<accession>A0AAE7XU38</accession>
<dbReference type="Proteomes" id="UP000827806">
    <property type="component" value="Segment"/>
</dbReference>
<keyword evidence="2" id="KW-1185">Reference proteome</keyword>
<gene>
    <name evidence="1" type="ORF">pEaSNUABM35_00256</name>
</gene>
<sequence>MTTDTIYCRLYGVQYRLGVTGIDFSQSPTVYTVHACDLLRMLPRIHVGAAYSTYTPYLVLKVGRADFKIKLIEKISADEWRYSFVDSTGRPFNTILKRRKYDHWFDQSLRPKGQGPKGIRS</sequence>
<reference evidence="1 2" key="1">
    <citation type="submission" date="2021-06" db="EMBL/GenBank/DDBJ databases">
        <title>Complete genome sequence of Erwinia phage pEa_SNUABM_35.</title>
        <authorList>
            <person name="Kim S.G."/>
            <person name="Park S.C."/>
        </authorList>
    </citation>
    <scope>NUCLEOTIDE SEQUENCE [LARGE SCALE GENOMIC DNA]</scope>
</reference>
<proteinExistence type="predicted"/>